<dbReference type="RefSeq" id="WP_208694176.1">
    <property type="nucleotide sequence ID" value="NZ_CP022198.1"/>
</dbReference>
<dbReference type="Pfam" id="PF03872">
    <property type="entry name" value="RseA_N"/>
    <property type="match status" value="1"/>
</dbReference>
<name>A0A2Z5A563_9PSED</name>
<evidence type="ECO:0000259" key="2">
    <source>
        <dbReference type="Pfam" id="PF03872"/>
    </source>
</evidence>
<evidence type="ECO:0000256" key="1">
    <source>
        <dbReference type="SAM" id="MobiDB-lite"/>
    </source>
</evidence>
<feature type="compositionally biased region" description="Basic and acidic residues" evidence="1">
    <location>
        <begin position="151"/>
        <end position="161"/>
    </location>
</feature>
<dbReference type="InterPro" id="IPR005572">
    <property type="entry name" value="Anti-sigma_E_RseA_N"/>
</dbReference>
<feature type="region of interest" description="Disordered" evidence="1">
    <location>
        <begin position="131"/>
        <end position="176"/>
    </location>
</feature>
<dbReference type="AlphaFoldDB" id="A0A2Z5A563"/>
<evidence type="ECO:0000313" key="3">
    <source>
        <dbReference type="EMBL" id="AXA65717.1"/>
    </source>
</evidence>
<feature type="domain" description="Anti sigma-E protein RseA N-terminal" evidence="2">
    <location>
        <begin position="8"/>
        <end position="88"/>
    </location>
</feature>
<dbReference type="PANTHER" id="PTHR38104">
    <property type="match status" value="1"/>
</dbReference>
<dbReference type="CDD" id="cd16328">
    <property type="entry name" value="RseA_N"/>
    <property type="match status" value="1"/>
</dbReference>
<dbReference type="InterPro" id="IPR052383">
    <property type="entry name" value="Anti-sigma-E_RseA-like"/>
</dbReference>
<evidence type="ECO:0000313" key="4">
    <source>
        <dbReference type="Proteomes" id="UP000250579"/>
    </source>
</evidence>
<dbReference type="InterPro" id="IPR036147">
    <property type="entry name" value="Anti-sigma_E_RseA_N_sf"/>
</dbReference>
<dbReference type="PANTHER" id="PTHR38104:SF1">
    <property type="entry name" value="ANTI-SIGMA-E FACTOR RSEA"/>
    <property type="match status" value="1"/>
</dbReference>
<gene>
    <name evidence="3" type="ORF">CE139_07790</name>
</gene>
<dbReference type="EMBL" id="CP022198">
    <property type="protein sequence ID" value="AXA65717.1"/>
    <property type="molecule type" value="Genomic_DNA"/>
</dbReference>
<proteinExistence type="predicted"/>
<dbReference type="GO" id="GO:0016989">
    <property type="term" value="F:sigma factor antagonist activity"/>
    <property type="evidence" value="ECO:0007669"/>
    <property type="project" value="InterPro"/>
</dbReference>
<dbReference type="Gene3D" id="1.10.10.880">
    <property type="entry name" value="Anti sigma-E protein RseA, N-terminal domain"/>
    <property type="match status" value="1"/>
</dbReference>
<organism evidence="3 4">
    <name type="scientific">Pseudomonas oryzihabitans</name>
    <dbReference type="NCBI Taxonomy" id="47885"/>
    <lineage>
        <taxon>Bacteria</taxon>
        <taxon>Pseudomonadati</taxon>
        <taxon>Pseudomonadota</taxon>
        <taxon>Gammaproteobacteria</taxon>
        <taxon>Pseudomonadales</taxon>
        <taxon>Pseudomonadaceae</taxon>
        <taxon>Pseudomonas</taxon>
    </lineage>
</organism>
<accession>A0A2Z5A563</accession>
<dbReference type="SUPFAM" id="SSF89069">
    <property type="entry name" value="N-terminal, cytoplasmic domain of anti-sigmaE factor RseA"/>
    <property type="match status" value="1"/>
</dbReference>
<reference evidence="3 4" key="1">
    <citation type="submission" date="2017-06" db="EMBL/GenBank/DDBJ databases">
        <title>Evolution towards high GC content and high-temperature stress adaptation in endophytic Pseudomonas oryzihabitans impacted its plant-growth promoting traits.</title>
        <authorList>
            <person name="Nascimento F.X."/>
        </authorList>
    </citation>
    <scope>NUCLEOTIDE SEQUENCE [LARGE SCALE GENOMIC DNA]</scope>
    <source>
        <strain evidence="3 4">MS8</strain>
    </source>
</reference>
<dbReference type="STRING" id="47885.APT59_04445"/>
<dbReference type="Proteomes" id="UP000250579">
    <property type="component" value="Chromosome"/>
</dbReference>
<sequence>MSREALLESLSAVMDNEADEFETRRVIAEVSKDPELRATWSRYAMVSAVIRGEPMLPNLDIAKGVTTTLERDEVAAAPAAAPVAAQASKGRWSSLGRVAVAASVTFAVLAGVRMYNQSDVSTQGLAQQAPSQLTVPQPARSPAVLASFSEESTKANAEVKADQPAAGEKQDAPAQR</sequence>
<protein>
    <submittedName>
        <fullName evidence="3">Anti-sigma factor</fullName>
    </submittedName>
</protein>